<keyword evidence="3" id="KW-1185">Reference proteome</keyword>
<organism evidence="2 3">
    <name type="scientific">Plakobranchus ocellatus</name>
    <dbReference type="NCBI Taxonomy" id="259542"/>
    <lineage>
        <taxon>Eukaryota</taxon>
        <taxon>Metazoa</taxon>
        <taxon>Spiralia</taxon>
        <taxon>Lophotrochozoa</taxon>
        <taxon>Mollusca</taxon>
        <taxon>Gastropoda</taxon>
        <taxon>Heterobranchia</taxon>
        <taxon>Euthyneura</taxon>
        <taxon>Panpulmonata</taxon>
        <taxon>Sacoglossa</taxon>
        <taxon>Placobranchoidea</taxon>
        <taxon>Plakobranchidae</taxon>
        <taxon>Plakobranchus</taxon>
    </lineage>
</organism>
<feature type="region of interest" description="Disordered" evidence="1">
    <location>
        <begin position="56"/>
        <end position="97"/>
    </location>
</feature>
<comment type="caution">
    <text evidence="2">The sequence shown here is derived from an EMBL/GenBank/DDBJ whole genome shotgun (WGS) entry which is preliminary data.</text>
</comment>
<dbReference type="AlphaFoldDB" id="A0AAV4A6Q2"/>
<dbReference type="Proteomes" id="UP000735302">
    <property type="component" value="Unassembled WGS sequence"/>
</dbReference>
<evidence type="ECO:0000313" key="3">
    <source>
        <dbReference type="Proteomes" id="UP000735302"/>
    </source>
</evidence>
<dbReference type="EMBL" id="BLXT01003731">
    <property type="protein sequence ID" value="GFO03850.1"/>
    <property type="molecule type" value="Genomic_DNA"/>
</dbReference>
<sequence>MFLHLVGTYTDLNGSVERATADPREVRQYVPLRRRCQNSKEGPSRAELASRYCRSRPKWESTTHRKPNCHNTSQTNVPSQAQRQARPPQIQPKSNHYSYFGYNPHSSFRCLTRKAVCSYCHKMETTK</sequence>
<proteinExistence type="predicted"/>
<name>A0AAV4A6Q2_9GAST</name>
<feature type="compositionally biased region" description="Low complexity" evidence="1">
    <location>
        <begin position="78"/>
        <end position="92"/>
    </location>
</feature>
<reference evidence="2 3" key="1">
    <citation type="journal article" date="2021" name="Elife">
        <title>Chloroplast acquisition without the gene transfer in kleptoplastic sea slugs, Plakobranchus ocellatus.</title>
        <authorList>
            <person name="Maeda T."/>
            <person name="Takahashi S."/>
            <person name="Yoshida T."/>
            <person name="Shimamura S."/>
            <person name="Takaki Y."/>
            <person name="Nagai Y."/>
            <person name="Toyoda A."/>
            <person name="Suzuki Y."/>
            <person name="Arimoto A."/>
            <person name="Ishii H."/>
            <person name="Satoh N."/>
            <person name="Nishiyama T."/>
            <person name="Hasebe M."/>
            <person name="Maruyama T."/>
            <person name="Minagawa J."/>
            <person name="Obokata J."/>
            <person name="Shigenobu S."/>
        </authorList>
    </citation>
    <scope>NUCLEOTIDE SEQUENCE [LARGE SCALE GENOMIC DNA]</scope>
</reference>
<accession>A0AAV4A6Q2</accession>
<evidence type="ECO:0000313" key="2">
    <source>
        <dbReference type="EMBL" id="GFO03850.1"/>
    </source>
</evidence>
<protein>
    <submittedName>
        <fullName evidence="2">Uncharacterized protein</fullName>
    </submittedName>
</protein>
<gene>
    <name evidence="2" type="ORF">PoB_003035500</name>
</gene>
<evidence type="ECO:0000256" key="1">
    <source>
        <dbReference type="SAM" id="MobiDB-lite"/>
    </source>
</evidence>